<keyword evidence="4 6" id="KW-0472">Membrane</keyword>
<proteinExistence type="predicted"/>
<dbReference type="PANTHER" id="PTHR43394:SF1">
    <property type="entry name" value="ATP-BINDING CASSETTE SUB-FAMILY B MEMBER 10, MITOCHONDRIAL"/>
    <property type="match status" value="1"/>
</dbReference>
<dbReference type="RefSeq" id="WP_316018991.1">
    <property type="nucleotide sequence ID" value="NZ_JAWDID010000020.1"/>
</dbReference>
<feature type="transmembrane region" description="Helical" evidence="6">
    <location>
        <begin position="281"/>
        <end position="299"/>
    </location>
</feature>
<dbReference type="SUPFAM" id="SSF51206">
    <property type="entry name" value="cAMP-binding domain-like"/>
    <property type="match status" value="1"/>
</dbReference>
<organism evidence="9 10">
    <name type="scientific">Bosea rubneri</name>
    <dbReference type="NCBI Taxonomy" id="3075434"/>
    <lineage>
        <taxon>Bacteria</taxon>
        <taxon>Pseudomonadati</taxon>
        <taxon>Pseudomonadota</taxon>
        <taxon>Alphaproteobacteria</taxon>
        <taxon>Hyphomicrobiales</taxon>
        <taxon>Boseaceae</taxon>
        <taxon>Bosea</taxon>
    </lineage>
</organism>
<evidence type="ECO:0000256" key="6">
    <source>
        <dbReference type="SAM" id="Phobius"/>
    </source>
</evidence>
<dbReference type="InterPro" id="IPR000595">
    <property type="entry name" value="cNMP-bd_dom"/>
</dbReference>
<reference evidence="9 10" key="1">
    <citation type="submission" date="2023-09" db="EMBL/GenBank/DDBJ databases">
        <title>Whole genome shotgun sequencing (WGS) of Bosea sp. ZW T0_25, isolated from stored onions (Allium cepa).</title>
        <authorList>
            <person name="Stoll D.A."/>
            <person name="Huch M."/>
        </authorList>
    </citation>
    <scope>NUCLEOTIDE SEQUENCE [LARGE SCALE GENOMIC DNA]</scope>
    <source>
        <strain evidence="9 10">ZW T0_25</strain>
    </source>
</reference>
<feature type="transmembrane region" description="Helical" evidence="6">
    <location>
        <begin position="17"/>
        <end position="34"/>
    </location>
</feature>
<dbReference type="SUPFAM" id="SSF52540">
    <property type="entry name" value="P-loop containing nucleoside triphosphate hydrolases"/>
    <property type="match status" value="2"/>
</dbReference>
<dbReference type="PROSITE" id="PS50929">
    <property type="entry name" value="ABC_TM1F"/>
    <property type="match status" value="1"/>
</dbReference>
<dbReference type="Gene3D" id="1.20.1560.10">
    <property type="entry name" value="ABC transporter type 1, transmembrane domain"/>
    <property type="match status" value="1"/>
</dbReference>
<evidence type="ECO:0000313" key="10">
    <source>
        <dbReference type="Proteomes" id="UP001254257"/>
    </source>
</evidence>
<dbReference type="PROSITE" id="PS50042">
    <property type="entry name" value="CNMP_BINDING_3"/>
    <property type="match status" value="1"/>
</dbReference>
<evidence type="ECO:0000259" key="7">
    <source>
        <dbReference type="PROSITE" id="PS50042"/>
    </source>
</evidence>
<dbReference type="EMBL" id="JAWDID010000020">
    <property type="protein sequence ID" value="MDU0341157.1"/>
    <property type="molecule type" value="Genomic_DNA"/>
</dbReference>
<protein>
    <submittedName>
        <fullName evidence="9">Cyclic nucleotide-binding domain-containing protein</fullName>
    </submittedName>
</protein>
<keyword evidence="2 6" id="KW-0812">Transmembrane</keyword>
<dbReference type="PANTHER" id="PTHR43394">
    <property type="entry name" value="ATP-DEPENDENT PERMEASE MDL1, MITOCHONDRIAL"/>
    <property type="match status" value="1"/>
</dbReference>
<dbReference type="InterPro" id="IPR036640">
    <property type="entry name" value="ABC1_TM_sf"/>
</dbReference>
<comment type="subcellular location">
    <subcellularLocation>
        <location evidence="1">Cell membrane</location>
        <topology evidence="1">Multi-pass membrane protein</topology>
    </subcellularLocation>
</comment>
<comment type="caution">
    <text evidence="9">The sequence shown here is derived from an EMBL/GenBank/DDBJ whole genome shotgun (WGS) entry which is preliminary data.</text>
</comment>
<keyword evidence="3 6" id="KW-1133">Transmembrane helix</keyword>
<dbReference type="Gene3D" id="2.60.120.10">
    <property type="entry name" value="Jelly Rolls"/>
    <property type="match status" value="1"/>
</dbReference>
<evidence type="ECO:0000256" key="4">
    <source>
        <dbReference type="ARBA" id="ARBA00023136"/>
    </source>
</evidence>
<dbReference type="Gene3D" id="3.40.50.300">
    <property type="entry name" value="P-loop containing nucleotide triphosphate hydrolases"/>
    <property type="match status" value="2"/>
</dbReference>
<dbReference type="SMART" id="SM00100">
    <property type="entry name" value="cNMP"/>
    <property type="match status" value="1"/>
</dbReference>
<evidence type="ECO:0000256" key="5">
    <source>
        <dbReference type="SAM" id="MobiDB-lite"/>
    </source>
</evidence>
<dbReference type="InterPro" id="IPR014710">
    <property type="entry name" value="RmlC-like_jellyroll"/>
</dbReference>
<dbReference type="CDD" id="cd00038">
    <property type="entry name" value="CAP_ED"/>
    <property type="match status" value="1"/>
</dbReference>
<sequence length="1047" mass="112440">MVGFFGYIWRNSRREQIKLIGVVVLSLPFYYLSLDVPRHIISDALQGQAFVGGRDTARLFHLALNLPESFGGPRILFEGIWLDRQSYLFALSGLFLLLVLISGGFKYVINMRKGALGERLLQRLRLDLFSAILRFRPEMLQRIKPPEAATIIKDEVEPIGGFVGDAFVQPVFLAGQALTALAFILVQNVALGLIAASMILVQGAIIPRLRREQIRLGRQRQIESRAFAGKIGEVVETMAEVTNHGTSAVERSQVAQRLERLFGIRYRLYGRKFAVKTLNNLLAQITPFLFYVIGGYFALAGRLDLGQLIAVIAAYRDLPSPVKELIDWDQQRLDVEAKFQQVVEHFALDGDASVETGAGGGDEAACLSATGQIVARGLSVTNPSGDVVLDRLSLSLPLQRHIALSGGASEGAGVLAQLLGGGLSARDGALSIADMPLSLLSAEARGRAIAYLGPEPLILDGSLRDNILYGLRRVAPDTVNPAGWSIDPGRAGAADEAELELKLIEVLRIVGLADAVFRFGLACKLDRGSGSELVAGISAIRARVRAGLAERGIGAAIEPYDPARYTRNATIGENIVFGVPLDSGLVGASLANHELTRRILTDLGLTETLLGIGRRIAATMLEIFADLPPGHVLFEQYSFIAAEDFQEYGDLLGRVEAGTANEADDTRLIGLALLYVEPRHRLGLLDRAVEARILAVRAAFHERAPADPAHAIAFYDPRGYCAAAPVRDNVLFGAVAQDAVVADEAIRDTLAEFGLDAEIYRRGLEQSAGYAGRLLFPAMKTQIALARCLIKQPELLILNNAFGAFGQNEARQILSRIRAAMAGRTVIVAGRDLASDHGYDLHIAFEGARLAAVQGDVGAAPAEDRAGSGQPGSGAAARVDADEIRVLRSVPIFGDLDTARLKLLAFTGERMVFAGGEVLFRQGDEADAAYVLLSGTAEVMIDAGDGGPARVWSLARNAIVGEMGLVTDHPRSATVVATSDVDALKLRKDVFLALLAEFPNMALSVTRLMVERLRDNVAATGRQGPPGGDQLTVKSSVLSKRASRSDA</sequence>
<dbReference type="Pfam" id="PF00664">
    <property type="entry name" value="ABC_membrane"/>
    <property type="match status" value="1"/>
</dbReference>
<feature type="region of interest" description="Disordered" evidence="5">
    <location>
        <begin position="1019"/>
        <end position="1047"/>
    </location>
</feature>
<dbReference type="Pfam" id="PF00027">
    <property type="entry name" value="cNMP_binding"/>
    <property type="match status" value="1"/>
</dbReference>
<gene>
    <name evidence="9" type="ORF">RKE40_14765</name>
</gene>
<evidence type="ECO:0000256" key="1">
    <source>
        <dbReference type="ARBA" id="ARBA00004651"/>
    </source>
</evidence>
<evidence type="ECO:0000256" key="3">
    <source>
        <dbReference type="ARBA" id="ARBA00022989"/>
    </source>
</evidence>
<name>A0ABU3S9S4_9HYPH</name>
<evidence type="ECO:0000313" key="9">
    <source>
        <dbReference type="EMBL" id="MDU0341157.1"/>
    </source>
</evidence>
<dbReference type="InterPro" id="IPR027417">
    <property type="entry name" value="P-loop_NTPase"/>
</dbReference>
<dbReference type="InterPro" id="IPR011527">
    <property type="entry name" value="ABC1_TM_dom"/>
</dbReference>
<dbReference type="Proteomes" id="UP001254257">
    <property type="component" value="Unassembled WGS sequence"/>
</dbReference>
<feature type="transmembrane region" description="Helical" evidence="6">
    <location>
        <begin position="190"/>
        <end position="209"/>
    </location>
</feature>
<accession>A0ABU3S9S4</accession>
<dbReference type="InterPro" id="IPR018488">
    <property type="entry name" value="cNMP-bd_CS"/>
</dbReference>
<feature type="domain" description="Cyclic nucleotide-binding" evidence="7">
    <location>
        <begin position="892"/>
        <end position="995"/>
    </location>
</feature>
<keyword evidence="10" id="KW-1185">Reference proteome</keyword>
<dbReference type="SUPFAM" id="SSF90123">
    <property type="entry name" value="ABC transporter transmembrane region"/>
    <property type="match status" value="1"/>
</dbReference>
<dbReference type="PROSITE" id="PS00889">
    <property type="entry name" value="CNMP_BINDING_2"/>
    <property type="match status" value="1"/>
</dbReference>
<feature type="transmembrane region" description="Helical" evidence="6">
    <location>
        <begin position="162"/>
        <end position="184"/>
    </location>
</feature>
<evidence type="ECO:0000256" key="2">
    <source>
        <dbReference type="ARBA" id="ARBA00022692"/>
    </source>
</evidence>
<dbReference type="InterPro" id="IPR039421">
    <property type="entry name" value="Type_1_exporter"/>
</dbReference>
<evidence type="ECO:0000259" key="8">
    <source>
        <dbReference type="PROSITE" id="PS50929"/>
    </source>
</evidence>
<feature type="domain" description="ABC transmembrane type-1" evidence="8">
    <location>
        <begin position="91"/>
        <end position="327"/>
    </location>
</feature>
<dbReference type="InterPro" id="IPR018490">
    <property type="entry name" value="cNMP-bd_dom_sf"/>
</dbReference>
<feature type="transmembrane region" description="Helical" evidence="6">
    <location>
        <begin position="87"/>
        <end position="109"/>
    </location>
</feature>